<gene>
    <name evidence="2" type="ORF">PHMEG_00014020</name>
</gene>
<evidence type="ECO:0000313" key="2">
    <source>
        <dbReference type="EMBL" id="OWZ12767.1"/>
    </source>
</evidence>
<dbReference type="AlphaFoldDB" id="A0A225W712"/>
<dbReference type="Proteomes" id="UP000198211">
    <property type="component" value="Unassembled WGS sequence"/>
</dbReference>
<reference evidence="3" key="1">
    <citation type="submission" date="2017-03" db="EMBL/GenBank/DDBJ databases">
        <title>Phytopthora megakarya and P. palmivora, two closely related causual agents of cacao black pod achieved similar genome size and gene model numbers by different mechanisms.</title>
        <authorList>
            <person name="Ali S."/>
            <person name="Shao J."/>
            <person name="Larry D.J."/>
            <person name="Kronmiller B."/>
            <person name="Shen D."/>
            <person name="Strem M.D."/>
            <person name="Melnick R.L."/>
            <person name="Guiltinan M.J."/>
            <person name="Tyler B.M."/>
            <person name="Meinhardt L.W."/>
            <person name="Bailey B.A."/>
        </authorList>
    </citation>
    <scope>NUCLEOTIDE SEQUENCE [LARGE SCALE GENOMIC DNA]</scope>
    <source>
        <strain evidence="3">zdho120</strain>
    </source>
</reference>
<evidence type="ECO:0000256" key="1">
    <source>
        <dbReference type="SAM" id="SignalP"/>
    </source>
</evidence>
<name>A0A225W712_9STRA</name>
<sequence>MALFRTVLLFGVVACFSLSTTTALQPTAPASSQLYSKNYQEIVHKRLLRAQQSIEEANEERVSVMDAFKSTNIQFKVGRLGDSAEAALGN</sequence>
<proteinExistence type="predicted"/>
<evidence type="ECO:0000313" key="3">
    <source>
        <dbReference type="Proteomes" id="UP000198211"/>
    </source>
</evidence>
<keyword evidence="1" id="KW-0732">Signal</keyword>
<feature type="signal peptide" evidence="1">
    <location>
        <begin position="1"/>
        <end position="23"/>
    </location>
</feature>
<organism evidence="2 3">
    <name type="scientific">Phytophthora megakarya</name>
    <dbReference type="NCBI Taxonomy" id="4795"/>
    <lineage>
        <taxon>Eukaryota</taxon>
        <taxon>Sar</taxon>
        <taxon>Stramenopiles</taxon>
        <taxon>Oomycota</taxon>
        <taxon>Peronosporomycetes</taxon>
        <taxon>Peronosporales</taxon>
        <taxon>Peronosporaceae</taxon>
        <taxon>Phytophthora</taxon>
    </lineage>
</organism>
<comment type="caution">
    <text evidence="2">The sequence shown here is derived from an EMBL/GenBank/DDBJ whole genome shotgun (WGS) entry which is preliminary data.</text>
</comment>
<protein>
    <submittedName>
        <fullName evidence="2">RxLR effector protein</fullName>
    </submittedName>
</protein>
<dbReference type="EMBL" id="NBNE01001758">
    <property type="protein sequence ID" value="OWZ12767.1"/>
    <property type="molecule type" value="Genomic_DNA"/>
</dbReference>
<feature type="chain" id="PRO_5012691564" evidence="1">
    <location>
        <begin position="24"/>
        <end position="90"/>
    </location>
</feature>
<accession>A0A225W712</accession>
<keyword evidence="3" id="KW-1185">Reference proteome</keyword>
<feature type="non-terminal residue" evidence="2">
    <location>
        <position position="90"/>
    </location>
</feature>